<evidence type="ECO:0000313" key="1">
    <source>
        <dbReference type="EMBL" id="MDN5200230.1"/>
    </source>
</evidence>
<evidence type="ECO:0000313" key="2">
    <source>
        <dbReference type="Proteomes" id="UP001172082"/>
    </source>
</evidence>
<accession>A0ABT8KHP8</accession>
<reference evidence="1" key="1">
    <citation type="submission" date="2023-06" db="EMBL/GenBank/DDBJ databases">
        <title>Genomic of Parafulvivirga corallium.</title>
        <authorList>
            <person name="Wang G."/>
        </authorList>
    </citation>
    <scope>NUCLEOTIDE SEQUENCE</scope>
    <source>
        <strain evidence="1">BMA10</strain>
    </source>
</reference>
<proteinExistence type="predicted"/>
<name>A0ABT8KHP8_9BACT</name>
<sequence>MMSSETKLILDGLTSTFFRVFNNGSGRKVNLDPLKELFITEGIIIKNCGTTPEIYTLRQFIEPREKLLNDGSLTDFKEEELFERTEIFGNIAHRFSLYQKSGLMHGVAFKTKGMKTIQFIKSRYGWKISSLAWDDEREGLIIPNEYIQVDN</sequence>
<gene>
    <name evidence="1" type="ORF">QQ008_02630</name>
</gene>
<keyword evidence="2" id="KW-1185">Reference proteome</keyword>
<organism evidence="1 2">
    <name type="scientific">Splendidivirga corallicola</name>
    <dbReference type="NCBI Taxonomy" id="3051826"/>
    <lineage>
        <taxon>Bacteria</taxon>
        <taxon>Pseudomonadati</taxon>
        <taxon>Bacteroidota</taxon>
        <taxon>Cytophagia</taxon>
        <taxon>Cytophagales</taxon>
        <taxon>Splendidivirgaceae</taxon>
        <taxon>Splendidivirga</taxon>
    </lineage>
</organism>
<dbReference type="EMBL" id="JAUJEA010000001">
    <property type="protein sequence ID" value="MDN5200230.1"/>
    <property type="molecule type" value="Genomic_DNA"/>
</dbReference>
<evidence type="ECO:0008006" key="3">
    <source>
        <dbReference type="Google" id="ProtNLM"/>
    </source>
</evidence>
<dbReference type="Proteomes" id="UP001172082">
    <property type="component" value="Unassembled WGS sequence"/>
</dbReference>
<dbReference type="RefSeq" id="WP_346750256.1">
    <property type="nucleotide sequence ID" value="NZ_JAUJEA010000001.1"/>
</dbReference>
<comment type="caution">
    <text evidence="1">The sequence shown here is derived from an EMBL/GenBank/DDBJ whole genome shotgun (WGS) entry which is preliminary data.</text>
</comment>
<protein>
    <recommendedName>
        <fullName evidence="3">DUF4440 domain-containing protein</fullName>
    </recommendedName>
</protein>